<dbReference type="AlphaFoldDB" id="A0AA86PAA2"/>
<gene>
    <name evidence="1" type="ORF">HINF_LOCUS22408</name>
    <name evidence="2" type="ORF">HINF_LOCUS59245</name>
</gene>
<accession>A0AA86PAA2</accession>
<name>A0AA86PAA2_9EUKA</name>
<keyword evidence="3" id="KW-1185">Reference proteome</keyword>
<reference evidence="2 3" key="2">
    <citation type="submission" date="2024-07" db="EMBL/GenBank/DDBJ databases">
        <authorList>
            <person name="Akdeniz Z."/>
        </authorList>
    </citation>
    <scope>NUCLEOTIDE SEQUENCE [LARGE SCALE GENOMIC DNA]</scope>
</reference>
<evidence type="ECO:0000313" key="2">
    <source>
        <dbReference type="EMBL" id="CAL6079152.1"/>
    </source>
</evidence>
<dbReference type="EMBL" id="CAXDID020000339">
    <property type="protein sequence ID" value="CAL6079152.1"/>
    <property type="molecule type" value="Genomic_DNA"/>
</dbReference>
<protein>
    <submittedName>
        <fullName evidence="2">Hypothetical_protein</fullName>
    </submittedName>
</protein>
<dbReference type="EMBL" id="CATOUU010000589">
    <property type="protein sequence ID" value="CAI9934763.1"/>
    <property type="molecule type" value="Genomic_DNA"/>
</dbReference>
<comment type="caution">
    <text evidence="1">The sequence shown here is derived from an EMBL/GenBank/DDBJ whole genome shotgun (WGS) entry which is preliminary data.</text>
</comment>
<reference evidence="1" key="1">
    <citation type="submission" date="2023-06" db="EMBL/GenBank/DDBJ databases">
        <authorList>
            <person name="Kurt Z."/>
        </authorList>
    </citation>
    <scope>NUCLEOTIDE SEQUENCE</scope>
</reference>
<dbReference type="Proteomes" id="UP001642409">
    <property type="component" value="Unassembled WGS sequence"/>
</dbReference>
<organism evidence="1">
    <name type="scientific">Hexamita inflata</name>
    <dbReference type="NCBI Taxonomy" id="28002"/>
    <lineage>
        <taxon>Eukaryota</taxon>
        <taxon>Metamonada</taxon>
        <taxon>Diplomonadida</taxon>
        <taxon>Hexamitidae</taxon>
        <taxon>Hexamitinae</taxon>
        <taxon>Hexamita</taxon>
    </lineage>
</organism>
<proteinExistence type="predicted"/>
<sequence length="466" mass="54662">MLSDNIIDLCINGNWTDDTIEPLENFCQVGNLINCEKQNHALNSVYRIGLNGLDLHTWAYNLIAEKHGYTGIQFSLDDITKSQFQHDEQFMNKYHAIIDYAIALIAAHNLRNDERFTKQIPNAICGIYQKLQQQEVTQKIYLSDVLPFATTIDSLSTTMNDCIYAIDDIIVDVSIKEENFLQIQKITLYQYKALKDIYNIIDSKIIRNNYNTYFTAQKRTVLKKALQKLNSLIPLMKHNNKLEFILGVPTYCFNTIYANQYFAEQCQPDIRVTIESMLRSCNYYFINSEKASQHYTYLPIEFQYLESDCKFEELPVNTHKMFYIPTFQQVSDQTEYLRIPFGQSIGSYPLCPIQKYVQYYKGTLSVIQQQQVLHFFYKIIHIQTSADIEAPQNYHESLPFIIQREHISVFNKLITAAKQKHRQIQDKPKYKLNYYWFGNVILALSLLPEFEYLVPIVIKRLQSLTK</sequence>
<evidence type="ECO:0000313" key="1">
    <source>
        <dbReference type="EMBL" id="CAI9934763.1"/>
    </source>
</evidence>
<evidence type="ECO:0000313" key="3">
    <source>
        <dbReference type="Proteomes" id="UP001642409"/>
    </source>
</evidence>